<dbReference type="PROSITE" id="PS00099">
    <property type="entry name" value="THIOLASE_3"/>
    <property type="match status" value="1"/>
</dbReference>
<dbReference type="EMBL" id="JACKVK010000011">
    <property type="protein sequence ID" value="MCV7423186.1"/>
    <property type="molecule type" value="Genomic_DNA"/>
</dbReference>
<dbReference type="Pfam" id="PF00108">
    <property type="entry name" value="Thiolase_N"/>
    <property type="match status" value="1"/>
</dbReference>
<dbReference type="InterPro" id="IPR020610">
    <property type="entry name" value="Thiolase_AS"/>
</dbReference>
<dbReference type="InterPro" id="IPR016039">
    <property type="entry name" value="Thiolase-like"/>
</dbReference>
<dbReference type="GO" id="GO:0010124">
    <property type="term" value="P:phenylacetate catabolic process"/>
    <property type="evidence" value="ECO:0007669"/>
    <property type="project" value="TreeGrafter"/>
</dbReference>
<dbReference type="NCBIfam" id="TIGR01930">
    <property type="entry name" value="AcCoA-C-Actrans"/>
    <property type="match status" value="1"/>
</dbReference>
<dbReference type="PIRSF" id="PIRSF000429">
    <property type="entry name" value="Ac-CoA_Ac_transf"/>
    <property type="match status" value="1"/>
</dbReference>
<feature type="domain" description="Thiolase C-terminal" evidence="8">
    <location>
        <begin position="259"/>
        <end position="379"/>
    </location>
</feature>
<comment type="caution">
    <text evidence="9">The sequence shown here is derived from an EMBL/GenBank/DDBJ whole genome shotgun (WGS) entry which is preliminary data.</text>
</comment>
<dbReference type="RefSeq" id="WP_263998061.1">
    <property type="nucleotide sequence ID" value="NZ_JACKVK010000011.1"/>
</dbReference>
<reference evidence="9" key="2">
    <citation type="journal article" date="2022" name="BMC Genomics">
        <title>Comparative genome analysis of mycobacteria focusing on tRNA and non-coding RNA.</title>
        <authorList>
            <person name="Behra P.R.K."/>
            <person name="Pettersson B.M.F."/>
            <person name="Ramesh M."/>
            <person name="Das S."/>
            <person name="Dasgupta S."/>
            <person name="Kirsebom L.A."/>
        </authorList>
    </citation>
    <scope>NUCLEOTIDE SEQUENCE</scope>
    <source>
        <strain evidence="9">DSM 44838</strain>
    </source>
</reference>
<evidence type="ECO:0000256" key="4">
    <source>
        <dbReference type="ARBA" id="ARBA00024073"/>
    </source>
</evidence>
<feature type="active site" description="Proton acceptor" evidence="5">
    <location>
        <position position="337"/>
    </location>
</feature>
<evidence type="ECO:0000259" key="8">
    <source>
        <dbReference type="Pfam" id="PF02803"/>
    </source>
</evidence>
<feature type="domain" description="Thiolase N-terminal" evidence="7">
    <location>
        <begin position="5"/>
        <end position="253"/>
    </location>
</feature>
<evidence type="ECO:0000256" key="3">
    <source>
        <dbReference type="ARBA" id="ARBA00023315"/>
    </source>
</evidence>
<keyword evidence="3 6" id="KW-0012">Acyltransferase</keyword>
<dbReference type="InterPro" id="IPR050215">
    <property type="entry name" value="Thiolase-like_sf_Thiolase"/>
</dbReference>
<feature type="active site" description="Proton acceptor" evidence="5">
    <location>
        <position position="367"/>
    </location>
</feature>
<dbReference type="GO" id="GO:0006635">
    <property type="term" value="P:fatty acid beta-oxidation"/>
    <property type="evidence" value="ECO:0007669"/>
    <property type="project" value="TreeGrafter"/>
</dbReference>
<dbReference type="SUPFAM" id="SSF53901">
    <property type="entry name" value="Thiolase-like"/>
    <property type="match status" value="2"/>
</dbReference>
<proteinExistence type="inferred from homology"/>
<name>A0A9X3C3L4_9MYCO</name>
<evidence type="ECO:0000256" key="5">
    <source>
        <dbReference type="PIRSR" id="PIRSR000429-1"/>
    </source>
</evidence>
<reference evidence="9" key="1">
    <citation type="submission" date="2020-07" db="EMBL/GenBank/DDBJ databases">
        <authorList>
            <person name="Pettersson B.M.F."/>
            <person name="Behra P.R.K."/>
            <person name="Ramesh M."/>
            <person name="Das S."/>
            <person name="Dasgupta S."/>
            <person name="Kirsebom L.A."/>
        </authorList>
    </citation>
    <scope>NUCLEOTIDE SEQUENCE</scope>
    <source>
        <strain evidence="9">DSM 44838</strain>
    </source>
</reference>
<feature type="active site" description="Acyl-thioester intermediate" evidence="5">
    <location>
        <position position="84"/>
    </location>
</feature>
<dbReference type="EC" id="2.3.1.16" evidence="4"/>
<dbReference type="CDD" id="cd00751">
    <property type="entry name" value="thiolase"/>
    <property type="match status" value="1"/>
</dbReference>
<dbReference type="InterPro" id="IPR020617">
    <property type="entry name" value="Thiolase_C"/>
</dbReference>
<evidence type="ECO:0000313" key="10">
    <source>
        <dbReference type="Proteomes" id="UP001141629"/>
    </source>
</evidence>
<organism evidence="9 10">
    <name type="scientific">Mycobacterium yunnanensis</name>
    <dbReference type="NCBI Taxonomy" id="368477"/>
    <lineage>
        <taxon>Bacteria</taxon>
        <taxon>Bacillati</taxon>
        <taxon>Actinomycetota</taxon>
        <taxon>Actinomycetes</taxon>
        <taxon>Mycobacteriales</taxon>
        <taxon>Mycobacteriaceae</taxon>
        <taxon>Mycobacterium</taxon>
    </lineage>
</organism>
<dbReference type="PANTHER" id="PTHR43853">
    <property type="entry name" value="3-KETOACYL-COA THIOLASE, PEROXISOMAL"/>
    <property type="match status" value="1"/>
</dbReference>
<evidence type="ECO:0000259" key="7">
    <source>
        <dbReference type="Pfam" id="PF00108"/>
    </source>
</evidence>
<dbReference type="AlphaFoldDB" id="A0A9X3C3L4"/>
<evidence type="ECO:0000256" key="1">
    <source>
        <dbReference type="ARBA" id="ARBA00010982"/>
    </source>
</evidence>
<dbReference type="GO" id="GO:0003988">
    <property type="term" value="F:acetyl-CoA C-acyltransferase activity"/>
    <property type="evidence" value="ECO:0007669"/>
    <property type="project" value="UniProtKB-EC"/>
</dbReference>
<evidence type="ECO:0000256" key="2">
    <source>
        <dbReference type="ARBA" id="ARBA00022679"/>
    </source>
</evidence>
<dbReference type="Proteomes" id="UP001141629">
    <property type="component" value="Unassembled WGS sequence"/>
</dbReference>
<sequence>MPEAVIVSALRTPIGTALRGTLRDTDAYVLADHVVGHAVADLDPAQFDDVILGEGLYGGGVVARHAAITAGLQGVPGLAVNRHCAAGQAAVQTAAASIRAGMDQLIVAGGVNSASTSPRFTRRVSSAKDAESVGWFPPTHPDSPEAPNMDMSITVGWNSAVRAGVTREEMDEWAFHSHRKAIEAIDEGRFKAEIVGIDTPHGHFDTDEHPRRDTSLEKLASLKVLHPEIDGFSITAGNASGANDAAAALVVASDRLGLPALATVRAWASVGVDPAFTGLAPVEAIPKALKRAGLSVSDVDLFEINEAFAAMTVATVKMLDIDTAIVNVSGSGCSLGHPVAASGARMIVSLVHELGRRGGGIGVAAMCAGGGIGSATVIEVAAP</sequence>
<dbReference type="Gene3D" id="3.40.47.10">
    <property type="match status" value="2"/>
</dbReference>
<keyword evidence="10" id="KW-1185">Reference proteome</keyword>
<dbReference type="InterPro" id="IPR002155">
    <property type="entry name" value="Thiolase"/>
</dbReference>
<gene>
    <name evidence="9" type="ORF">H7K45_21765</name>
</gene>
<protein>
    <recommendedName>
        <fullName evidence="4">acetyl-CoA C-acyltransferase</fullName>
        <ecNumber evidence="4">2.3.1.16</ecNumber>
    </recommendedName>
</protein>
<accession>A0A9X3C3L4</accession>
<keyword evidence="2 6" id="KW-0808">Transferase</keyword>
<evidence type="ECO:0000313" key="9">
    <source>
        <dbReference type="EMBL" id="MCV7423186.1"/>
    </source>
</evidence>
<dbReference type="PANTHER" id="PTHR43853:SF2">
    <property type="entry name" value="3-OXOADIPYL-COA_3-OXO-5,6-DEHYDROSUBERYL-COA THIOLASE"/>
    <property type="match status" value="1"/>
</dbReference>
<comment type="similarity">
    <text evidence="1 6">Belongs to the thiolase-like superfamily. Thiolase family.</text>
</comment>
<dbReference type="InterPro" id="IPR020616">
    <property type="entry name" value="Thiolase_N"/>
</dbReference>
<dbReference type="GO" id="GO:0005737">
    <property type="term" value="C:cytoplasm"/>
    <property type="evidence" value="ECO:0007669"/>
    <property type="project" value="UniProtKB-ARBA"/>
</dbReference>
<evidence type="ECO:0000256" key="6">
    <source>
        <dbReference type="RuleBase" id="RU003557"/>
    </source>
</evidence>
<dbReference type="Pfam" id="PF02803">
    <property type="entry name" value="Thiolase_C"/>
    <property type="match status" value="1"/>
</dbReference>